<dbReference type="GeneID" id="27339189"/>
<feature type="compositionally biased region" description="Low complexity" evidence="1">
    <location>
        <begin position="11"/>
        <end position="23"/>
    </location>
</feature>
<gene>
    <name evidence="2" type="ORF">PV08_12106</name>
</gene>
<sequence length="367" mass="41722">MSLLGDEQLPSSSGKVTSTSGSSLPYSASGPLSAREQAEPYRLVTAIFPIDVLTPVWKQGHNRLLNIPHRQRLCQAFRRELHRTDSNNALRLVCTRSEIDRMISALKHHGESRLDWRQRTPQAWPSFLDWRRVNPEPVELMAGHHRVEALKEYLKDQKNAEGEGWWLCDVYDQETLPLELSIQLRANREDLSLPDTHGQIWTELTLLAQQDANWHLSPDPVAATAHTPKTTKGTARGMETQLTLKLGLTGKTTFPVRRLGTLWRNVAWRNMISEWCQFPLGRATFNITTWEWMSSCRIDDWDSTGSRRFPECFRPCDSSGMNITSKCNPPTGCDCLNCPRSGKVKMSKICSSRAFRSSTNQTSRAFA</sequence>
<dbReference type="AlphaFoldDB" id="A0A0D2ASF8"/>
<dbReference type="HOGENOM" id="CLU_754466_0_0_1"/>
<name>A0A0D2ASF8_9EURO</name>
<dbReference type="EMBL" id="KN847515">
    <property type="protein sequence ID" value="KIW09643.1"/>
    <property type="molecule type" value="Genomic_DNA"/>
</dbReference>
<protein>
    <submittedName>
        <fullName evidence="2">Uncharacterized protein</fullName>
    </submittedName>
</protein>
<dbReference type="VEuPathDB" id="FungiDB:PV08_12106"/>
<evidence type="ECO:0000256" key="1">
    <source>
        <dbReference type="SAM" id="MobiDB-lite"/>
    </source>
</evidence>
<reference evidence="2 3" key="1">
    <citation type="submission" date="2015-01" db="EMBL/GenBank/DDBJ databases">
        <title>The Genome Sequence of Exophiala spinifera CBS89968.</title>
        <authorList>
            <consortium name="The Broad Institute Genomics Platform"/>
            <person name="Cuomo C."/>
            <person name="de Hoog S."/>
            <person name="Gorbushina A."/>
            <person name="Stielow B."/>
            <person name="Teixiera M."/>
            <person name="Abouelleil A."/>
            <person name="Chapman S.B."/>
            <person name="Priest M."/>
            <person name="Young S.K."/>
            <person name="Wortman J."/>
            <person name="Nusbaum C."/>
            <person name="Birren B."/>
        </authorList>
    </citation>
    <scope>NUCLEOTIDE SEQUENCE [LARGE SCALE GENOMIC DNA]</scope>
    <source>
        <strain evidence="2 3">CBS 89968</strain>
    </source>
</reference>
<dbReference type="OrthoDB" id="5427325at2759"/>
<dbReference type="RefSeq" id="XP_016229859.1">
    <property type="nucleotide sequence ID" value="XM_016386413.1"/>
</dbReference>
<feature type="region of interest" description="Disordered" evidence="1">
    <location>
        <begin position="1"/>
        <end position="31"/>
    </location>
</feature>
<keyword evidence="3" id="KW-1185">Reference proteome</keyword>
<accession>A0A0D2ASF8</accession>
<dbReference type="Proteomes" id="UP000053328">
    <property type="component" value="Unassembled WGS sequence"/>
</dbReference>
<proteinExistence type="predicted"/>
<evidence type="ECO:0000313" key="2">
    <source>
        <dbReference type="EMBL" id="KIW09643.1"/>
    </source>
</evidence>
<evidence type="ECO:0000313" key="3">
    <source>
        <dbReference type="Proteomes" id="UP000053328"/>
    </source>
</evidence>
<organism evidence="2 3">
    <name type="scientific">Exophiala spinifera</name>
    <dbReference type="NCBI Taxonomy" id="91928"/>
    <lineage>
        <taxon>Eukaryota</taxon>
        <taxon>Fungi</taxon>
        <taxon>Dikarya</taxon>
        <taxon>Ascomycota</taxon>
        <taxon>Pezizomycotina</taxon>
        <taxon>Eurotiomycetes</taxon>
        <taxon>Chaetothyriomycetidae</taxon>
        <taxon>Chaetothyriales</taxon>
        <taxon>Herpotrichiellaceae</taxon>
        <taxon>Exophiala</taxon>
    </lineage>
</organism>